<dbReference type="SUPFAM" id="SSF46785">
    <property type="entry name" value="Winged helix' DNA-binding domain"/>
    <property type="match status" value="1"/>
</dbReference>
<evidence type="ECO:0000313" key="1">
    <source>
        <dbReference type="Ensembl" id="ENSMLUP00000008385.2"/>
    </source>
</evidence>
<reference evidence="1" key="2">
    <citation type="submission" date="2025-08" db="UniProtKB">
        <authorList>
            <consortium name="Ensembl"/>
        </authorList>
    </citation>
    <scope>IDENTIFICATION</scope>
</reference>
<dbReference type="EMBL" id="AAPE02006890">
    <property type="status" value="NOT_ANNOTATED_CDS"/>
    <property type="molecule type" value="Genomic_DNA"/>
</dbReference>
<dbReference type="HOGENOM" id="CLU_033776_0_0_1"/>
<dbReference type="Proteomes" id="UP000001074">
    <property type="component" value="Unassembled WGS sequence"/>
</dbReference>
<sequence length="333" mass="38507">FGPGAGPARERMAVLLTPRFRSLGSRSELPGPGRSGSSFVSRTSGFCRKRRTGVHLCQVLMNHKVFQLVGVKLFKNEKELEFEDSKNRLYRFLGTKSSYFFCERKKDAENGLTEFLKKPEDEIISNPLAQKLEKRIKELIHAKSGNLALPPNITVDKPVLPLSKEEVSFYIAITSNKTSIWSNHEILYLLPITMGFFLPKIAVPYPFPHPLPFPHDNHLQLFTHTCTHTHTHTNSKLKKIDNWLNAAIECVEYFPDQFVISVSQQFVQNRNEETRLNKQKKILFDVIGKYYNQERYCLLTDEYFDIRSGIIELLENEKRTEALEATQLYLRLL</sequence>
<dbReference type="EMBL" id="AAPE02006889">
    <property type="status" value="NOT_ANNOTATED_CDS"/>
    <property type="molecule type" value="Genomic_DNA"/>
</dbReference>
<dbReference type="InParanoid" id="G1PD60"/>
<dbReference type="Gene3D" id="1.10.10.10">
    <property type="entry name" value="Winged helix-like DNA-binding domain superfamily/Winged helix DNA-binding domain"/>
    <property type="match status" value="1"/>
</dbReference>
<organism evidence="1 2">
    <name type="scientific">Myotis lucifugus</name>
    <name type="common">Little brown bat</name>
    <dbReference type="NCBI Taxonomy" id="59463"/>
    <lineage>
        <taxon>Eukaryota</taxon>
        <taxon>Metazoa</taxon>
        <taxon>Chordata</taxon>
        <taxon>Craniata</taxon>
        <taxon>Vertebrata</taxon>
        <taxon>Euteleostomi</taxon>
        <taxon>Mammalia</taxon>
        <taxon>Eutheria</taxon>
        <taxon>Laurasiatheria</taxon>
        <taxon>Chiroptera</taxon>
        <taxon>Yangochiroptera</taxon>
        <taxon>Vespertilionidae</taxon>
        <taxon>Myotis</taxon>
    </lineage>
</organism>
<dbReference type="eggNOG" id="ENOG502QW4D">
    <property type="taxonomic scope" value="Eukaryota"/>
</dbReference>
<name>G1PD60_MYOLU</name>
<evidence type="ECO:0000313" key="2">
    <source>
        <dbReference type="Proteomes" id="UP000001074"/>
    </source>
</evidence>
<reference evidence="1" key="3">
    <citation type="submission" date="2025-09" db="UniProtKB">
        <authorList>
            <consortium name="Ensembl"/>
        </authorList>
    </citation>
    <scope>IDENTIFICATION</scope>
</reference>
<dbReference type="InterPro" id="IPR036388">
    <property type="entry name" value="WH-like_DNA-bd_sf"/>
</dbReference>
<protein>
    <submittedName>
        <fullName evidence="1">DEP domain containing 4</fullName>
    </submittedName>
</protein>
<reference evidence="1 2" key="1">
    <citation type="journal article" date="2011" name="Nature">
        <title>A high-resolution map of human evolutionary constraint using 29 mammals.</title>
        <authorList>
            <person name="Lindblad-Toh K."/>
            <person name="Garber M."/>
            <person name="Zuk O."/>
            <person name="Lin M.F."/>
            <person name="Parker B.J."/>
            <person name="Washietl S."/>
            <person name="Kheradpour P."/>
            <person name="Ernst J."/>
            <person name="Jordan G."/>
            <person name="Mauceli E."/>
            <person name="Ward L.D."/>
            <person name="Lowe C.B."/>
            <person name="Holloway A.K."/>
            <person name="Clamp M."/>
            <person name="Gnerre S."/>
            <person name="Alfoldi J."/>
            <person name="Beal K."/>
            <person name="Chang J."/>
            <person name="Clawson H."/>
            <person name="Cuff J."/>
            <person name="Di Palma F."/>
            <person name="Fitzgerald S."/>
            <person name="Flicek P."/>
            <person name="Guttman M."/>
            <person name="Hubisz M.J."/>
            <person name="Jaffe D.B."/>
            <person name="Jungreis I."/>
            <person name="Kent W.J."/>
            <person name="Kostka D."/>
            <person name="Lara M."/>
            <person name="Martins A.L."/>
            <person name="Massingham T."/>
            <person name="Moltke I."/>
            <person name="Raney B.J."/>
            <person name="Rasmussen M.D."/>
            <person name="Robinson J."/>
            <person name="Stark A."/>
            <person name="Vilella A.J."/>
            <person name="Wen J."/>
            <person name="Xie X."/>
            <person name="Zody M.C."/>
            <person name="Baldwin J."/>
            <person name="Bloom T."/>
            <person name="Chin C.W."/>
            <person name="Heiman D."/>
            <person name="Nicol R."/>
            <person name="Nusbaum C."/>
            <person name="Young S."/>
            <person name="Wilkinson J."/>
            <person name="Worley K.C."/>
            <person name="Kovar C.L."/>
            <person name="Muzny D.M."/>
            <person name="Gibbs R.A."/>
            <person name="Cree A."/>
            <person name="Dihn H.H."/>
            <person name="Fowler G."/>
            <person name="Jhangiani S."/>
            <person name="Joshi V."/>
            <person name="Lee S."/>
            <person name="Lewis L.R."/>
            <person name="Nazareth L.V."/>
            <person name="Okwuonu G."/>
            <person name="Santibanez J."/>
            <person name="Warren W.C."/>
            <person name="Mardis E.R."/>
            <person name="Weinstock G.M."/>
            <person name="Wilson R.K."/>
            <person name="Delehaunty K."/>
            <person name="Dooling D."/>
            <person name="Fronik C."/>
            <person name="Fulton L."/>
            <person name="Fulton B."/>
            <person name="Graves T."/>
            <person name="Minx P."/>
            <person name="Sodergren E."/>
            <person name="Birney E."/>
            <person name="Margulies E.H."/>
            <person name="Herrero J."/>
            <person name="Green E.D."/>
            <person name="Haussler D."/>
            <person name="Siepel A."/>
            <person name="Goldman N."/>
            <person name="Pollard K.S."/>
            <person name="Pedersen J.S."/>
            <person name="Lander E.S."/>
            <person name="Kellis M."/>
        </authorList>
    </citation>
    <scope>NUCLEOTIDE SEQUENCE [LARGE SCALE GENOMIC DNA]</scope>
</reference>
<dbReference type="AlphaFoldDB" id="G1PD60"/>
<dbReference type="PANTHER" id="PTHR16206:SF10">
    <property type="entry name" value="DEP DOMAIN-CONTAINING PROTEIN 4"/>
    <property type="match status" value="1"/>
</dbReference>
<dbReference type="PANTHER" id="PTHR16206">
    <property type="entry name" value="DEP DOMAIN-CONTAINING"/>
    <property type="match status" value="1"/>
</dbReference>
<dbReference type="GeneTree" id="ENSGT00950000182976"/>
<keyword evidence="2" id="KW-1185">Reference proteome</keyword>
<accession>G1PD60</accession>
<proteinExistence type="predicted"/>
<dbReference type="InterPro" id="IPR036390">
    <property type="entry name" value="WH_DNA-bd_sf"/>
</dbReference>
<dbReference type="OMA" id="LMQNVVF"/>
<dbReference type="STRING" id="59463.ENSMLUP00000008385"/>
<dbReference type="Ensembl" id="ENSMLUT00000009199.2">
    <property type="protein sequence ID" value="ENSMLUP00000008385.2"/>
    <property type="gene ID" value="ENSMLUG00000009190.2"/>
</dbReference>